<keyword evidence="6 7" id="KW-0472">Membrane</keyword>
<keyword evidence="10" id="KW-1185">Reference proteome</keyword>
<dbReference type="AlphaFoldDB" id="A0A1Y5TGP7"/>
<feature type="transmembrane region" description="Helical" evidence="7">
    <location>
        <begin position="217"/>
        <end position="238"/>
    </location>
</feature>
<dbReference type="GO" id="GO:0005886">
    <property type="term" value="C:plasma membrane"/>
    <property type="evidence" value="ECO:0007669"/>
    <property type="project" value="UniProtKB-SubCell"/>
</dbReference>
<dbReference type="EMBL" id="FWFS01000011">
    <property type="protein sequence ID" value="SLN63781.1"/>
    <property type="molecule type" value="Genomic_DNA"/>
</dbReference>
<organism evidence="9 10">
    <name type="scientific">Aquimixticola soesokkakensis</name>
    <dbReference type="NCBI Taxonomy" id="1519096"/>
    <lineage>
        <taxon>Bacteria</taxon>
        <taxon>Pseudomonadati</taxon>
        <taxon>Pseudomonadota</taxon>
        <taxon>Alphaproteobacteria</taxon>
        <taxon>Rhodobacterales</taxon>
        <taxon>Paracoccaceae</taxon>
        <taxon>Aquimixticola</taxon>
    </lineage>
</organism>
<evidence type="ECO:0000256" key="5">
    <source>
        <dbReference type="ARBA" id="ARBA00022989"/>
    </source>
</evidence>
<comment type="similarity">
    <text evidence="7">Belongs to the binding-protein-dependent transport system permease family.</text>
</comment>
<sequence length="247" mass="26173">MRLRHLRDRSLALGCLVGVWMASAQIAGPTVVPGPFATLDALCRMAGQAAYWASIAQSLRVFAMAFGLAALLAIPCGIGFALVPRLGRAMEPFVFALAATPRVAFVPLLIVLLGLGDPAKVALVFLGASIPILLNTWAGVRHADPDLVEMARAVGVSRWQRVAWVILPAALPMMVTGLRLGATIGLINTVVAELYTAIGGLGGLLARYGASFRMAEYMAIVVTLSVVGVVISSGLYHLEKFVKHRME</sequence>
<name>A0A1Y5TGP7_9RHOB</name>
<dbReference type="InterPro" id="IPR035906">
    <property type="entry name" value="MetI-like_sf"/>
</dbReference>
<evidence type="ECO:0000256" key="7">
    <source>
        <dbReference type="RuleBase" id="RU363032"/>
    </source>
</evidence>
<dbReference type="PROSITE" id="PS50928">
    <property type="entry name" value="ABC_TM1"/>
    <property type="match status" value="1"/>
</dbReference>
<feature type="transmembrane region" description="Helical" evidence="7">
    <location>
        <begin position="94"/>
        <end position="115"/>
    </location>
</feature>
<protein>
    <submittedName>
        <fullName evidence="9">Putative aliphatic sulfonates transport permease protein SsuC</fullName>
    </submittedName>
</protein>
<keyword evidence="2 7" id="KW-0813">Transport</keyword>
<accession>A0A1Y5TGP7</accession>
<dbReference type="CDD" id="cd06261">
    <property type="entry name" value="TM_PBP2"/>
    <property type="match status" value="1"/>
</dbReference>
<dbReference type="GO" id="GO:0055085">
    <property type="term" value="P:transmembrane transport"/>
    <property type="evidence" value="ECO:0007669"/>
    <property type="project" value="InterPro"/>
</dbReference>
<dbReference type="Gene3D" id="1.10.3720.10">
    <property type="entry name" value="MetI-like"/>
    <property type="match status" value="1"/>
</dbReference>
<evidence type="ECO:0000313" key="10">
    <source>
        <dbReference type="Proteomes" id="UP000193862"/>
    </source>
</evidence>
<evidence type="ECO:0000313" key="9">
    <source>
        <dbReference type="EMBL" id="SLN63781.1"/>
    </source>
</evidence>
<dbReference type="Proteomes" id="UP000193862">
    <property type="component" value="Unassembled WGS sequence"/>
</dbReference>
<evidence type="ECO:0000259" key="8">
    <source>
        <dbReference type="PROSITE" id="PS50928"/>
    </source>
</evidence>
<dbReference type="Pfam" id="PF00528">
    <property type="entry name" value="BPD_transp_1"/>
    <property type="match status" value="1"/>
</dbReference>
<comment type="subcellular location">
    <subcellularLocation>
        <location evidence="1 7">Cell membrane</location>
        <topology evidence="1 7">Multi-pass membrane protein</topology>
    </subcellularLocation>
</comment>
<dbReference type="PANTHER" id="PTHR30151:SF0">
    <property type="entry name" value="ABC TRANSPORTER PERMEASE PROTEIN MJ0413-RELATED"/>
    <property type="match status" value="1"/>
</dbReference>
<keyword evidence="4 7" id="KW-0812">Transmembrane</keyword>
<dbReference type="SUPFAM" id="SSF161098">
    <property type="entry name" value="MetI-like"/>
    <property type="match status" value="1"/>
</dbReference>
<evidence type="ECO:0000256" key="1">
    <source>
        <dbReference type="ARBA" id="ARBA00004651"/>
    </source>
</evidence>
<keyword evidence="5 7" id="KW-1133">Transmembrane helix</keyword>
<dbReference type="PANTHER" id="PTHR30151">
    <property type="entry name" value="ALKANE SULFONATE ABC TRANSPORTER-RELATED, MEMBRANE SUBUNIT"/>
    <property type="match status" value="1"/>
</dbReference>
<proteinExistence type="inferred from homology"/>
<feature type="domain" description="ABC transmembrane type-1" evidence="8">
    <location>
        <begin position="55"/>
        <end position="239"/>
    </location>
</feature>
<keyword evidence="3" id="KW-1003">Cell membrane</keyword>
<evidence type="ECO:0000256" key="3">
    <source>
        <dbReference type="ARBA" id="ARBA00022475"/>
    </source>
</evidence>
<evidence type="ECO:0000256" key="6">
    <source>
        <dbReference type="ARBA" id="ARBA00023136"/>
    </source>
</evidence>
<feature type="transmembrane region" description="Helical" evidence="7">
    <location>
        <begin position="61"/>
        <end position="82"/>
    </location>
</feature>
<reference evidence="9 10" key="1">
    <citation type="submission" date="2017-03" db="EMBL/GenBank/DDBJ databases">
        <authorList>
            <person name="Afonso C.L."/>
            <person name="Miller P.J."/>
            <person name="Scott M.A."/>
            <person name="Spackman E."/>
            <person name="Goraichik I."/>
            <person name="Dimitrov K.M."/>
            <person name="Suarez D.L."/>
            <person name="Swayne D.E."/>
        </authorList>
    </citation>
    <scope>NUCLEOTIDE SEQUENCE [LARGE SCALE GENOMIC DNA]</scope>
    <source>
        <strain evidence="9 10">CECT 8620</strain>
    </source>
</reference>
<dbReference type="RefSeq" id="WP_085837727.1">
    <property type="nucleotide sequence ID" value="NZ_FWFS01000011.1"/>
</dbReference>
<feature type="transmembrane region" description="Helical" evidence="7">
    <location>
        <begin position="161"/>
        <end position="180"/>
    </location>
</feature>
<evidence type="ECO:0000256" key="4">
    <source>
        <dbReference type="ARBA" id="ARBA00022692"/>
    </source>
</evidence>
<evidence type="ECO:0000256" key="2">
    <source>
        <dbReference type="ARBA" id="ARBA00022448"/>
    </source>
</evidence>
<feature type="transmembrane region" description="Helical" evidence="7">
    <location>
        <begin position="121"/>
        <end position="140"/>
    </location>
</feature>
<feature type="transmembrane region" description="Helical" evidence="7">
    <location>
        <begin position="186"/>
        <end position="205"/>
    </location>
</feature>
<dbReference type="OrthoDB" id="9786495at2"/>
<dbReference type="InterPro" id="IPR000515">
    <property type="entry name" value="MetI-like"/>
</dbReference>
<gene>
    <name evidence="9" type="primary">ssuC_8</name>
    <name evidence="9" type="ORF">AQS8620_02922</name>
</gene>